<protein>
    <submittedName>
        <fullName evidence="3">Eukaryotic translation initiation factor 4E-4</fullName>
    </submittedName>
</protein>
<comment type="similarity">
    <text evidence="1">Belongs to the eukaryotic initiation factor 4E family.</text>
</comment>
<feature type="region of interest" description="Disordered" evidence="2">
    <location>
        <begin position="311"/>
        <end position="358"/>
    </location>
</feature>
<organism evidence="3 4">
    <name type="scientific">Phlyctema vagabunda</name>
    <dbReference type="NCBI Taxonomy" id="108571"/>
    <lineage>
        <taxon>Eukaryota</taxon>
        <taxon>Fungi</taxon>
        <taxon>Dikarya</taxon>
        <taxon>Ascomycota</taxon>
        <taxon>Pezizomycotina</taxon>
        <taxon>Leotiomycetes</taxon>
        <taxon>Helotiales</taxon>
        <taxon>Dermateaceae</taxon>
        <taxon>Phlyctema</taxon>
    </lineage>
</organism>
<dbReference type="Pfam" id="PF01652">
    <property type="entry name" value="IF4E"/>
    <property type="match status" value="1"/>
</dbReference>
<dbReference type="PANTHER" id="PTHR11960">
    <property type="entry name" value="EUKARYOTIC TRANSLATION INITIATION FACTOR 4E RELATED"/>
    <property type="match status" value="1"/>
</dbReference>
<evidence type="ECO:0000313" key="4">
    <source>
        <dbReference type="Proteomes" id="UP001629113"/>
    </source>
</evidence>
<dbReference type="GO" id="GO:0003743">
    <property type="term" value="F:translation initiation factor activity"/>
    <property type="evidence" value="ECO:0007669"/>
    <property type="project" value="UniProtKB-KW"/>
</dbReference>
<dbReference type="SUPFAM" id="SSF55418">
    <property type="entry name" value="eIF4e-like"/>
    <property type="match status" value="1"/>
</dbReference>
<gene>
    <name evidence="3" type="ORF">PVAG01_04682</name>
</gene>
<feature type="region of interest" description="Disordered" evidence="2">
    <location>
        <begin position="115"/>
        <end position="152"/>
    </location>
</feature>
<sequence>MDNLWARRSNSSKLSLSTPSTTTTTTNGAPIPNNDHPTRNYSLSRRHGDTSSHSNKNPFNAMSPATASLQSPTAGASSAFGLGSGAFASFGASAKTAKSPGNVLDFGGVVNSSAKTPVTEKQQKDAALHKGPVPRASSTSLTDPKTATPPPSHALRNGWVFWFRPPINKSNGFVDYEKTLHPIAHCNSVEEFFDIYRHLKRPSTLPLVSDYHLFKRGVRPVWEDEENKKGGKWVVRLKKGVADRYWEDLLFAAIGDQFAEANDEVCGLVLSMRSGEDILSIWTRTDGGKVLGVRNVMKRALSFPPETKVEWKSHDSSIQQRTALDDARKEKTNQHNRNGNTSRDENASASEKKQISTS</sequence>
<keyword evidence="4" id="KW-1185">Reference proteome</keyword>
<accession>A0ABR4PI17</accession>
<evidence type="ECO:0000256" key="1">
    <source>
        <dbReference type="RuleBase" id="RU004374"/>
    </source>
</evidence>
<dbReference type="InterPro" id="IPR019770">
    <property type="entry name" value="TIF_eIF_4E_CS"/>
</dbReference>
<keyword evidence="1" id="KW-0694">RNA-binding</keyword>
<evidence type="ECO:0000313" key="3">
    <source>
        <dbReference type="EMBL" id="KAL3422935.1"/>
    </source>
</evidence>
<proteinExistence type="inferred from homology"/>
<feature type="region of interest" description="Disordered" evidence="2">
    <location>
        <begin position="1"/>
        <end position="76"/>
    </location>
</feature>
<evidence type="ECO:0000256" key="2">
    <source>
        <dbReference type="SAM" id="MobiDB-lite"/>
    </source>
</evidence>
<dbReference type="InterPro" id="IPR001040">
    <property type="entry name" value="TIF_eIF_4E"/>
</dbReference>
<feature type="compositionally biased region" description="Basic and acidic residues" evidence="2">
    <location>
        <begin position="342"/>
        <end position="358"/>
    </location>
</feature>
<dbReference type="EMBL" id="JBFCZG010000004">
    <property type="protein sequence ID" value="KAL3422935.1"/>
    <property type="molecule type" value="Genomic_DNA"/>
</dbReference>
<feature type="compositionally biased region" description="Basic and acidic residues" evidence="2">
    <location>
        <begin position="323"/>
        <end position="333"/>
    </location>
</feature>
<dbReference type="PANTHER" id="PTHR11960:SF18">
    <property type="entry name" value="EUKARYOTIC TRANSLATION INITIATION FACTOR 4E HOMOLOGOUS PROTEIN, ISOFORM B"/>
    <property type="match status" value="1"/>
</dbReference>
<dbReference type="PROSITE" id="PS00813">
    <property type="entry name" value="IF4E"/>
    <property type="match status" value="1"/>
</dbReference>
<comment type="caution">
    <text evidence="3">The sequence shown here is derived from an EMBL/GenBank/DDBJ whole genome shotgun (WGS) entry which is preliminary data.</text>
</comment>
<dbReference type="Proteomes" id="UP001629113">
    <property type="component" value="Unassembled WGS sequence"/>
</dbReference>
<dbReference type="InterPro" id="IPR023398">
    <property type="entry name" value="TIF_eIF4e-like"/>
</dbReference>
<feature type="compositionally biased region" description="Low complexity" evidence="2">
    <location>
        <begin position="9"/>
        <end position="27"/>
    </location>
</feature>
<name>A0ABR4PI17_9HELO</name>
<feature type="compositionally biased region" description="Polar residues" evidence="2">
    <location>
        <begin position="51"/>
        <end position="73"/>
    </location>
</feature>
<keyword evidence="1 3" id="KW-0396">Initiation factor</keyword>
<reference evidence="3 4" key="1">
    <citation type="submission" date="2024-06" db="EMBL/GenBank/DDBJ databases">
        <title>Complete genome of Phlyctema vagabunda strain 19-DSS-EL-015.</title>
        <authorList>
            <person name="Fiorenzani C."/>
        </authorList>
    </citation>
    <scope>NUCLEOTIDE SEQUENCE [LARGE SCALE GENOMIC DNA]</scope>
    <source>
        <strain evidence="3 4">19-DSS-EL-015</strain>
    </source>
</reference>
<feature type="compositionally biased region" description="Polar residues" evidence="2">
    <location>
        <begin position="136"/>
        <end position="145"/>
    </location>
</feature>
<dbReference type="Gene3D" id="3.30.760.10">
    <property type="entry name" value="RNA Cap, Translation Initiation Factor Eif4e"/>
    <property type="match status" value="1"/>
</dbReference>
<keyword evidence="1" id="KW-0648">Protein biosynthesis</keyword>